<keyword evidence="2" id="KW-1003">Cell membrane</keyword>
<dbReference type="PANTHER" id="PTHR30572">
    <property type="entry name" value="MEMBRANE COMPONENT OF TRANSPORTER-RELATED"/>
    <property type="match status" value="1"/>
</dbReference>
<dbReference type="RefSeq" id="WP_124939021.1">
    <property type="nucleotide sequence ID" value="NZ_RJVQ01000014.1"/>
</dbReference>
<comment type="similarity">
    <text evidence="6">Belongs to the ABC-4 integral membrane protein family.</text>
</comment>
<gene>
    <name evidence="10" type="ORF">EES38_20185</name>
</gene>
<evidence type="ECO:0000256" key="1">
    <source>
        <dbReference type="ARBA" id="ARBA00004651"/>
    </source>
</evidence>
<dbReference type="InterPro" id="IPR025857">
    <property type="entry name" value="MacB_PCD"/>
</dbReference>
<dbReference type="AlphaFoldDB" id="A0A3N9TBA6"/>
<evidence type="ECO:0000256" key="5">
    <source>
        <dbReference type="ARBA" id="ARBA00023136"/>
    </source>
</evidence>
<evidence type="ECO:0000259" key="9">
    <source>
        <dbReference type="Pfam" id="PF12704"/>
    </source>
</evidence>
<comment type="caution">
    <text evidence="10">The sequence shown here is derived from an EMBL/GenBank/DDBJ whole genome shotgun (WGS) entry which is preliminary data.</text>
</comment>
<dbReference type="Pfam" id="PF02687">
    <property type="entry name" value="FtsX"/>
    <property type="match status" value="1"/>
</dbReference>
<evidence type="ECO:0000313" key="10">
    <source>
        <dbReference type="EMBL" id="RQW61240.1"/>
    </source>
</evidence>
<feature type="domain" description="ABC3 transporter permease C-terminal" evidence="8">
    <location>
        <begin position="255"/>
        <end position="368"/>
    </location>
</feature>
<keyword evidence="3 7" id="KW-0812">Transmembrane</keyword>
<organism evidence="10 11">
    <name type="scientific">Vibrio viridaestus</name>
    <dbReference type="NCBI Taxonomy" id="2487322"/>
    <lineage>
        <taxon>Bacteria</taxon>
        <taxon>Pseudomonadati</taxon>
        <taxon>Pseudomonadota</taxon>
        <taxon>Gammaproteobacteria</taxon>
        <taxon>Vibrionales</taxon>
        <taxon>Vibrionaceae</taxon>
        <taxon>Vibrio</taxon>
    </lineage>
</organism>
<feature type="domain" description="MacB-like periplasmic core" evidence="9">
    <location>
        <begin position="27"/>
        <end position="198"/>
    </location>
</feature>
<evidence type="ECO:0000256" key="4">
    <source>
        <dbReference type="ARBA" id="ARBA00022989"/>
    </source>
</evidence>
<evidence type="ECO:0000256" key="7">
    <source>
        <dbReference type="SAM" id="Phobius"/>
    </source>
</evidence>
<dbReference type="OrthoDB" id="9770036at2"/>
<proteinExistence type="inferred from homology"/>
<feature type="transmembrane region" description="Helical" evidence="7">
    <location>
        <begin position="251"/>
        <end position="272"/>
    </location>
</feature>
<feature type="transmembrane region" description="Helical" evidence="7">
    <location>
        <begin position="341"/>
        <end position="359"/>
    </location>
</feature>
<protein>
    <submittedName>
        <fullName evidence="10">ABC transporter permease</fullName>
    </submittedName>
</protein>
<keyword evidence="5 7" id="KW-0472">Membrane</keyword>
<dbReference type="InterPro" id="IPR050250">
    <property type="entry name" value="Macrolide_Exporter_MacB"/>
</dbReference>
<dbReference type="Pfam" id="PF12704">
    <property type="entry name" value="MacB_PCD"/>
    <property type="match status" value="1"/>
</dbReference>
<sequence length="376" mass="41559">MAANTSMLSLMIYRSLRLRFQQVFVVFAALCVGAAIITAMAGVYFDINTKMSQELRTFGANFFIGPGKEGELKQAQYQSIINKIPEKDLVAQSPYLYGVARLELEKVVLMGVDFSQFQKLSPYWQVDGQWIGVSFDTRNALIGKTLAKRLELKVGDSVVLTQNNHKHSLKIKGIIESGEASDNYLIVNLSLAQQWLDKPGLLNYAMLSIDNDHHQVTDIAKNLQQQFPQLEIRPIRKISASEGKVLNKIKGLMGVVAFVILVLSTLCVNTTLTAMIQERRYEIALQKALGATHKSIRQQILIETIVIALVAILVGLILGYVLAQLLGHAVFHSSIDLRIQVFPITLILSLGAAFIAAIIPTRQTSTIQPASVLKGE</sequence>
<keyword evidence="11" id="KW-1185">Reference proteome</keyword>
<evidence type="ECO:0000259" key="8">
    <source>
        <dbReference type="Pfam" id="PF02687"/>
    </source>
</evidence>
<reference evidence="10 11" key="1">
    <citation type="submission" date="2018-11" db="EMBL/GenBank/DDBJ databases">
        <title>Vibrio LJC006 sp. nov., isolated from seawater during the bloom of the enteromorpha.</title>
        <authorList>
            <person name="Liang J."/>
        </authorList>
    </citation>
    <scope>NUCLEOTIDE SEQUENCE [LARGE SCALE GENOMIC DNA]</scope>
    <source>
        <strain evidence="10 11">LJC006</strain>
    </source>
</reference>
<evidence type="ECO:0000256" key="2">
    <source>
        <dbReference type="ARBA" id="ARBA00022475"/>
    </source>
</evidence>
<comment type="subcellular location">
    <subcellularLocation>
        <location evidence="1">Cell membrane</location>
        <topology evidence="1">Multi-pass membrane protein</topology>
    </subcellularLocation>
</comment>
<dbReference type="GO" id="GO:0022857">
    <property type="term" value="F:transmembrane transporter activity"/>
    <property type="evidence" value="ECO:0007669"/>
    <property type="project" value="TreeGrafter"/>
</dbReference>
<dbReference type="PANTHER" id="PTHR30572:SF4">
    <property type="entry name" value="ABC TRANSPORTER PERMEASE YTRF"/>
    <property type="match status" value="1"/>
</dbReference>
<evidence type="ECO:0000313" key="11">
    <source>
        <dbReference type="Proteomes" id="UP000281112"/>
    </source>
</evidence>
<evidence type="ECO:0000256" key="3">
    <source>
        <dbReference type="ARBA" id="ARBA00022692"/>
    </source>
</evidence>
<dbReference type="Proteomes" id="UP000281112">
    <property type="component" value="Unassembled WGS sequence"/>
</dbReference>
<evidence type="ECO:0000256" key="6">
    <source>
        <dbReference type="ARBA" id="ARBA00038076"/>
    </source>
</evidence>
<dbReference type="EMBL" id="RJVQ01000014">
    <property type="protein sequence ID" value="RQW61240.1"/>
    <property type="molecule type" value="Genomic_DNA"/>
</dbReference>
<dbReference type="GO" id="GO:0005886">
    <property type="term" value="C:plasma membrane"/>
    <property type="evidence" value="ECO:0007669"/>
    <property type="project" value="UniProtKB-SubCell"/>
</dbReference>
<feature type="transmembrane region" description="Helical" evidence="7">
    <location>
        <begin position="20"/>
        <end position="45"/>
    </location>
</feature>
<feature type="transmembrane region" description="Helical" evidence="7">
    <location>
        <begin position="300"/>
        <end position="321"/>
    </location>
</feature>
<keyword evidence="4 7" id="KW-1133">Transmembrane helix</keyword>
<name>A0A3N9TBA6_9VIBR</name>
<accession>A0A3N9TBA6</accession>
<dbReference type="InterPro" id="IPR003838">
    <property type="entry name" value="ABC3_permease_C"/>
</dbReference>